<dbReference type="Proteomes" id="UP000320176">
    <property type="component" value="Unassembled WGS sequence"/>
</dbReference>
<feature type="coiled-coil region" evidence="1">
    <location>
        <begin position="41"/>
        <end position="68"/>
    </location>
</feature>
<reference evidence="4 5" key="1">
    <citation type="submission" date="2019-02" db="EMBL/GenBank/DDBJ databases">
        <title>Deep-cultivation of Planctomycetes and their phenomic and genomic characterization uncovers novel biology.</title>
        <authorList>
            <person name="Wiegand S."/>
            <person name="Jogler M."/>
            <person name="Boedeker C."/>
            <person name="Pinto D."/>
            <person name="Vollmers J."/>
            <person name="Rivas-Marin E."/>
            <person name="Kohn T."/>
            <person name="Peeters S.H."/>
            <person name="Heuer A."/>
            <person name="Rast P."/>
            <person name="Oberbeckmann S."/>
            <person name="Bunk B."/>
            <person name="Jeske O."/>
            <person name="Meyerdierks A."/>
            <person name="Storesund J.E."/>
            <person name="Kallscheuer N."/>
            <person name="Luecker S."/>
            <person name="Lage O.M."/>
            <person name="Pohl T."/>
            <person name="Merkel B.J."/>
            <person name="Hornburger P."/>
            <person name="Mueller R.-W."/>
            <person name="Bruemmer F."/>
            <person name="Labrenz M."/>
            <person name="Spormann A.M."/>
            <person name="Op Den Camp H."/>
            <person name="Overmann J."/>
            <person name="Amann R."/>
            <person name="Jetten M.S.M."/>
            <person name="Mascher T."/>
            <person name="Medema M.H."/>
            <person name="Devos D.P."/>
            <person name="Kaster A.-K."/>
            <person name="Ovreas L."/>
            <person name="Rohde M."/>
            <person name="Galperin M.Y."/>
            <person name="Jogler C."/>
        </authorList>
    </citation>
    <scope>NUCLEOTIDE SEQUENCE [LARGE SCALE GENOMIC DNA]</scope>
    <source>
        <strain evidence="4 5">Pla52n</strain>
    </source>
</reference>
<evidence type="ECO:0000256" key="3">
    <source>
        <dbReference type="SAM" id="Phobius"/>
    </source>
</evidence>
<dbReference type="AlphaFoldDB" id="A0A5C6B8C0"/>
<feature type="region of interest" description="Disordered" evidence="2">
    <location>
        <begin position="160"/>
        <end position="197"/>
    </location>
</feature>
<dbReference type="RefSeq" id="WP_146517869.1">
    <property type="nucleotide sequence ID" value="NZ_CP151726.1"/>
</dbReference>
<proteinExistence type="predicted"/>
<comment type="caution">
    <text evidence="4">The sequence shown here is derived from an EMBL/GenBank/DDBJ whole genome shotgun (WGS) entry which is preliminary data.</text>
</comment>
<evidence type="ECO:0000313" key="5">
    <source>
        <dbReference type="Proteomes" id="UP000320176"/>
    </source>
</evidence>
<dbReference type="OrthoDB" id="230112at2"/>
<organism evidence="4 5">
    <name type="scientific">Stieleria varia</name>
    <dbReference type="NCBI Taxonomy" id="2528005"/>
    <lineage>
        <taxon>Bacteria</taxon>
        <taxon>Pseudomonadati</taxon>
        <taxon>Planctomycetota</taxon>
        <taxon>Planctomycetia</taxon>
        <taxon>Pirellulales</taxon>
        <taxon>Pirellulaceae</taxon>
        <taxon>Stieleria</taxon>
    </lineage>
</organism>
<evidence type="ECO:0000256" key="2">
    <source>
        <dbReference type="SAM" id="MobiDB-lite"/>
    </source>
</evidence>
<protein>
    <submittedName>
        <fullName evidence="4">Uncharacterized protein</fullName>
    </submittedName>
</protein>
<evidence type="ECO:0000256" key="1">
    <source>
        <dbReference type="SAM" id="Coils"/>
    </source>
</evidence>
<keyword evidence="3" id="KW-1133">Transmembrane helix</keyword>
<dbReference type="EMBL" id="SJPN01000001">
    <property type="protein sequence ID" value="TWU07681.1"/>
    <property type="molecule type" value="Genomic_DNA"/>
</dbReference>
<name>A0A5C6B8C0_9BACT</name>
<feature type="transmembrane region" description="Helical" evidence="3">
    <location>
        <begin position="12"/>
        <end position="33"/>
    </location>
</feature>
<keyword evidence="1" id="KW-0175">Coiled coil</keyword>
<keyword evidence="5" id="KW-1185">Reference proteome</keyword>
<sequence length="494" mass="55158">MAARDDSVIRGSLITCLIFLVLSLALNFILWRWGDTQATTASNDKTALRNAQDEIRNLEERAITYKAMLGQGQLSQDQFNALKTSQDTDQDMNEIAKRFVDHMTVFGPDVEVQDKNYAKLPDYLLTTIRSRNEQYGDAIEQVAQIRKQADADVDIANKAQQQAETERDTAQKSLETERDAYAKDRARINTEREKDRDKVTSITRDFDQFRRKKLDETRKLSQKLDQYTLTIETQRIQLNELQSDRFESVQGEIRSVRRGGEVCSINLGSADALRPGITFGVVDRNDRLEDAEVKATLQVTKILGQHLAEARVIARPRMETPIIEGDYVYSPFWAPGREVKIALAGDIDIDGDSKPDNSALVGMIQAAGAKVSAAFLPNGQVEGKLDSSIRFMVTGEAPDLDGPNADENAAQIAIVGKAREKARELGITIIPAWKLQAYLRRLDDSLTTPLGSAARGEDFPPIRASDTTSRLPTVLPELYTRQLEGMQKGNEIKP</sequence>
<gene>
    <name evidence="4" type="ORF">Pla52n_02540</name>
</gene>
<feature type="compositionally biased region" description="Basic and acidic residues" evidence="2">
    <location>
        <begin position="164"/>
        <end position="197"/>
    </location>
</feature>
<keyword evidence="3" id="KW-0472">Membrane</keyword>
<accession>A0A5C6B8C0</accession>
<keyword evidence="3" id="KW-0812">Transmembrane</keyword>
<evidence type="ECO:0000313" key="4">
    <source>
        <dbReference type="EMBL" id="TWU07681.1"/>
    </source>
</evidence>